<keyword evidence="3" id="KW-1185">Reference proteome</keyword>
<dbReference type="RefSeq" id="WP_130288668.1">
    <property type="nucleotide sequence ID" value="NZ_SHKL01000001.1"/>
</dbReference>
<accession>A0A4Q7UV91</accession>
<keyword evidence="1" id="KW-0732">Signal</keyword>
<name>A0A4Q7UV91_PSEST</name>
<reference evidence="2 3" key="1">
    <citation type="submission" date="2019-02" db="EMBL/GenBank/DDBJ databases">
        <title>Sequencing the genomes of 1000 actinobacteria strains.</title>
        <authorList>
            <person name="Klenk H.-P."/>
        </authorList>
    </citation>
    <scope>NUCLEOTIDE SEQUENCE [LARGE SCALE GENOMIC DNA]</scope>
    <source>
        <strain evidence="2 3">DSM 45779</strain>
    </source>
</reference>
<sequence>MTRLRTTAPLLVAAGLAALAVVTVRTAGCDEPAHYALLPDGGSVLVGGCIEPGDLIVPPSPAPPAAAPEAPVPSRS</sequence>
<dbReference type="AlphaFoldDB" id="A0A4Q7UV91"/>
<protein>
    <submittedName>
        <fullName evidence="2">Uncharacterized protein</fullName>
    </submittedName>
</protein>
<proteinExistence type="predicted"/>
<feature type="signal peptide" evidence="1">
    <location>
        <begin position="1"/>
        <end position="27"/>
    </location>
</feature>
<feature type="chain" id="PRO_5038852139" evidence="1">
    <location>
        <begin position="28"/>
        <end position="76"/>
    </location>
</feature>
<dbReference type="EMBL" id="SHKL01000001">
    <property type="protein sequence ID" value="RZT83983.1"/>
    <property type="molecule type" value="Genomic_DNA"/>
</dbReference>
<evidence type="ECO:0000313" key="2">
    <source>
        <dbReference type="EMBL" id="RZT83983.1"/>
    </source>
</evidence>
<dbReference type="Proteomes" id="UP000291591">
    <property type="component" value="Unassembled WGS sequence"/>
</dbReference>
<organism evidence="2 3">
    <name type="scientific">Pseudonocardia sediminis</name>
    <dbReference type="NCBI Taxonomy" id="1397368"/>
    <lineage>
        <taxon>Bacteria</taxon>
        <taxon>Bacillati</taxon>
        <taxon>Actinomycetota</taxon>
        <taxon>Actinomycetes</taxon>
        <taxon>Pseudonocardiales</taxon>
        <taxon>Pseudonocardiaceae</taxon>
        <taxon>Pseudonocardia</taxon>
    </lineage>
</organism>
<comment type="caution">
    <text evidence="2">The sequence shown here is derived from an EMBL/GenBank/DDBJ whole genome shotgun (WGS) entry which is preliminary data.</text>
</comment>
<evidence type="ECO:0000256" key="1">
    <source>
        <dbReference type="SAM" id="SignalP"/>
    </source>
</evidence>
<evidence type="ECO:0000313" key="3">
    <source>
        <dbReference type="Proteomes" id="UP000291591"/>
    </source>
</evidence>
<gene>
    <name evidence="2" type="ORF">EV383_0816</name>
</gene>